<dbReference type="EMBL" id="AP014854">
    <property type="protein sequence ID" value="BAR99583.1"/>
    <property type="molecule type" value="Genomic_DNA"/>
</dbReference>
<dbReference type="Pfam" id="PF04344">
    <property type="entry name" value="CheZ"/>
    <property type="match status" value="1"/>
</dbReference>
<feature type="compositionally biased region" description="Basic and acidic residues" evidence="1">
    <location>
        <begin position="305"/>
        <end position="319"/>
    </location>
</feature>
<dbReference type="KEGG" id="bvr:BVIR_2709"/>
<evidence type="ECO:0000256" key="1">
    <source>
        <dbReference type="SAM" id="MobiDB-lite"/>
    </source>
</evidence>
<dbReference type="GO" id="GO:0009288">
    <property type="term" value="C:bacterial-type flagellum"/>
    <property type="evidence" value="ECO:0007669"/>
    <property type="project" value="InterPro"/>
</dbReference>
<dbReference type="Gene3D" id="1.10.287.500">
    <property type="entry name" value="Helix hairpin bin"/>
    <property type="match status" value="1"/>
</dbReference>
<dbReference type="GO" id="GO:0050920">
    <property type="term" value="P:regulation of chemotaxis"/>
    <property type="evidence" value="ECO:0007669"/>
    <property type="project" value="InterPro"/>
</dbReference>
<gene>
    <name evidence="2" type="ORF">BV133_1990</name>
</gene>
<proteinExistence type="predicted"/>
<reference evidence="2" key="1">
    <citation type="journal article" date="2015" name="Genome Announc.">
        <title>Complete Genome Sequence of the Bacteriochlorophyll b-Producing Photosynthetic Bacterium Blastochloris viridis.</title>
        <authorList>
            <person name="Tsukatani Y."/>
            <person name="Hirose Y."/>
            <person name="Harada J."/>
            <person name="Misawa N."/>
            <person name="Mori K."/>
            <person name="Inoue K."/>
            <person name="Tamiaki H."/>
        </authorList>
    </citation>
    <scope>NUCLEOTIDE SEQUENCE [LARGE SCALE GENOMIC DNA]</scope>
    <source>
        <strain evidence="2">DSM 133</strain>
    </source>
</reference>
<sequence length="319" mass="33290">MSAYQTAHLNRIVDFLKDKKGMEVSLSDVVALAEITAESLQAFFVTLDKAVYRELREIAEYIQSMKEEIGALQVHDLKETRIPAAGLELDAIVKATEAATNSIMTAAEEIMSADASDPDAYKAFVDERMMAVFEACSFQDITGQRIAKVVETLKAIESRVGRFAEATRTRDAGGFASDEEATRAARAERLLLHGPQLAGQGVSQSDVDSMLNDAAPAKPVAAPVAAKPAPAPEKPAMAAPAKPVAPQPAAVAKPAPAPAAKPAPAAAKPAAPPAAAVAKPAPAVMPAPSPAVKAPPVAPTEATDPVDRNSQDDIDKLFA</sequence>
<organism evidence="2">
    <name type="scientific">Blastochloris viridis</name>
    <name type="common">Rhodopseudomonas viridis</name>
    <dbReference type="NCBI Taxonomy" id="1079"/>
    <lineage>
        <taxon>Bacteria</taxon>
        <taxon>Pseudomonadati</taxon>
        <taxon>Pseudomonadota</taxon>
        <taxon>Alphaproteobacteria</taxon>
        <taxon>Hyphomicrobiales</taxon>
        <taxon>Blastochloridaceae</taxon>
        <taxon>Blastochloris</taxon>
    </lineage>
</organism>
<feature type="compositionally biased region" description="Low complexity" evidence="1">
    <location>
        <begin position="262"/>
        <end position="282"/>
    </location>
</feature>
<name>A0A182D317_BLAVI</name>
<accession>A0A182D317</accession>
<dbReference type="InterPro" id="IPR007439">
    <property type="entry name" value="Chemotax_Pase_CheZ"/>
</dbReference>
<dbReference type="AlphaFoldDB" id="A0A182D317"/>
<dbReference type="SUPFAM" id="SSF75708">
    <property type="entry name" value="Chemotaxis phosphatase CheZ"/>
    <property type="match status" value="1"/>
</dbReference>
<feature type="region of interest" description="Disordered" evidence="1">
    <location>
        <begin position="225"/>
        <end position="319"/>
    </location>
</feature>
<dbReference type="PATRIC" id="fig|1079.6.peg.2841"/>
<protein>
    <submittedName>
        <fullName evidence="2">Chemotaxis protein</fullName>
    </submittedName>
</protein>
<evidence type="ECO:0000313" key="2">
    <source>
        <dbReference type="EMBL" id="BAR99583.1"/>
    </source>
</evidence>
<feature type="compositionally biased region" description="Low complexity" evidence="1">
    <location>
        <begin position="225"/>
        <end position="254"/>
    </location>
</feature>
<dbReference type="GO" id="GO:0003824">
    <property type="term" value="F:catalytic activity"/>
    <property type="evidence" value="ECO:0007669"/>
    <property type="project" value="InterPro"/>
</dbReference>